<dbReference type="InterPro" id="IPR005358">
    <property type="entry name" value="Puta_zinc/iron-chelating_dom"/>
</dbReference>
<keyword evidence="1" id="KW-0282">Flagellum</keyword>
<gene>
    <name evidence="1" type="primary">fliB</name>
    <name evidence="1" type="ORF">GCM10008906_34200</name>
</gene>
<dbReference type="NCBIfam" id="NF038110">
    <property type="entry name" value="Lys_methyl_FliB"/>
    <property type="match status" value="1"/>
</dbReference>
<dbReference type="EMBL" id="BAAACG010000019">
    <property type="protein sequence ID" value="GAA0746503.1"/>
    <property type="molecule type" value="Genomic_DNA"/>
</dbReference>
<dbReference type="Pfam" id="PF03692">
    <property type="entry name" value="CxxCxxCC"/>
    <property type="match status" value="1"/>
</dbReference>
<organism evidence="1 2">
    <name type="scientific">Clostridium oceanicum</name>
    <dbReference type="NCBI Taxonomy" id="1543"/>
    <lineage>
        <taxon>Bacteria</taxon>
        <taxon>Bacillati</taxon>
        <taxon>Bacillota</taxon>
        <taxon>Clostridia</taxon>
        <taxon>Eubacteriales</taxon>
        <taxon>Clostridiaceae</taxon>
        <taxon>Clostridium</taxon>
    </lineage>
</organism>
<accession>A0ABP3V1B3</accession>
<dbReference type="Proteomes" id="UP001501510">
    <property type="component" value="Unassembled WGS sequence"/>
</dbReference>
<keyword evidence="2" id="KW-1185">Reference proteome</keyword>
<dbReference type="RefSeq" id="WP_343763628.1">
    <property type="nucleotide sequence ID" value="NZ_BAAACG010000019.1"/>
</dbReference>
<name>A0ABP3V1B3_9CLOT</name>
<evidence type="ECO:0000313" key="1">
    <source>
        <dbReference type="EMBL" id="GAA0746503.1"/>
    </source>
</evidence>
<keyword evidence="1" id="KW-0966">Cell projection</keyword>
<keyword evidence="1" id="KW-0969">Cilium</keyword>
<reference evidence="2" key="1">
    <citation type="journal article" date="2019" name="Int. J. Syst. Evol. Microbiol.">
        <title>The Global Catalogue of Microorganisms (GCM) 10K type strain sequencing project: providing services to taxonomists for standard genome sequencing and annotation.</title>
        <authorList>
            <consortium name="The Broad Institute Genomics Platform"/>
            <consortium name="The Broad Institute Genome Sequencing Center for Infectious Disease"/>
            <person name="Wu L."/>
            <person name="Ma J."/>
        </authorList>
    </citation>
    <scope>NUCLEOTIDE SEQUENCE [LARGE SCALE GENOMIC DNA]</scope>
    <source>
        <strain evidence="2">JCM 1407</strain>
    </source>
</reference>
<protein>
    <submittedName>
        <fullName evidence="1">Flagellin lysine-N-methylase</fullName>
    </submittedName>
</protein>
<proteinExistence type="predicted"/>
<evidence type="ECO:0000313" key="2">
    <source>
        <dbReference type="Proteomes" id="UP001501510"/>
    </source>
</evidence>
<comment type="caution">
    <text evidence="1">The sequence shown here is derived from an EMBL/GenBank/DDBJ whole genome shotgun (WGS) entry which is preliminary data.</text>
</comment>
<sequence>MGETKFSKILQPQYMNEFKCIGKECMESCCVKWNIPIDKDTYKKYKDSKNEELKDLFSNNIKRWRSKGDYSNYAKIKLKDNGECPFLDKDKLCSIYKHLGEDSLSTTCTVYPRDHNKIDDSLEISATMSCPEAARLALLNKNPMEFDCLEKEIKIKDGLKRKVNTNKVDFKNKINRYLWDFRIFTISLLQNRNYRLWERLTILGLFFDKVGKSKLSDSINIIANYNSNIEKGLYKGELSKIPSNMQIQSIITNALTKKRVSMGTNNKKYMDLLIKSMEGIGYGKKEEIENNLKCYEKAYNYYTENFEEKYEYILENYLVNDVFKEIFPLKRKNLFENYEILIVKYAIIRMHLIGLASFYKDEFTEEKVVSLIQSFSRVIEHNDLFIQKVYSILKENNIETMAYMAMLLK</sequence>